<gene>
    <name evidence="1" type="ORF">LCGC14_0887370</name>
</gene>
<dbReference type="AlphaFoldDB" id="A0A0F9PKX2"/>
<sequence>MKVWISTVGWSSFAVINPLWAACFLEEEKFIPDKVILLNNQDQNEIVKANYKIVESWVKTILIEYGIENPIINSVEANENNMKEYFETFKMVYEEHEKDNVAIDMTPGRKFMSGIAMWLASQPNSNIEKLYYLQLWGQEYQNLPFIKIPLIKQKLINVKGLMRKDD</sequence>
<evidence type="ECO:0008006" key="2">
    <source>
        <dbReference type="Google" id="ProtNLM"/>
    </source>
</evidence>
<comment type="caution">
    <text evidence="1">The sequence shown here is derived from an EMBL/GenBank/DDBJ whole genome shotgun (WGS) entry which is preliminary data.</text>
</comment>
<dbReference type="PROSITE" id="PS51257">
    <property type="entry name" value="PROKAR_LIPOPROTEIN"/>
    <property type="match status" value="1"/>
</dbReference>
<reference evidence="1" key="1">
    <citation type="journal article" date="2015" name="Nature">
        <title>Complex archaea that bridge the gap between prokaryotes and eukaryotes.</title>
        <authorList>
            <person name="Spang A."/>
            <person name="Saw J.H."/>
            <person name="Jorgensen S.L."/>
            <person name="Zaremba-Niedzwiedzka K."/>
            <person name="Martijn J."/>
            <person name="Lind A.E."/>
            <person name="van Eijk R."/>
            <person name="Schleper C."/>
            <person name="Guy L."/>
            <person name="Ettema T.J."/>
        </authorList>
    </citation>
    <scope>NUCLEOTIDE SEQUENCE</scope>
</reference>
<proteinExistence type="predicted"/>
<protein>
    <recommendedName>
        <fullName evidence="2">CRISPR system ring nuclease SSO1393-like domain-containing protein</fullName>
    </recommendedName>
</protein>
<evidence type="ECO:0000313" key="1">
    <source>
        <dbReference type="EMBL" id="KKN25177.1"/>
    </source>
</evidence>
<dbReference type="Gene3D" id="3.40.50.10770">
    <property type="entry name" value="Hypothetical protein VC1899 like domain (Restriction endonuclease-like)"/>
    <property type="match status" value="1"/>
</dbReference>
<dbReference type="EMBL" id="LAZR01002822">
    <property type="protein sequence ID" value="KKN25177.1"/>
    <property type="molecule type" value="Genomic_DNA"/>
</dbReference>
<accession>A0A0F9PKX2</accession>
<organism evidence="1">
    <name type="scientific">marine sediment metagenome</name>
    <dbReference type="NCBI Taxonomy" id="412755"/>
    <lineage>
        <taxon>unclassified sequences</taxon>
        <taxon>metagenomes</taxon>
        <taxon>ecological metagenomes</taxon>
    </lineage>
</organism>
<name>A0A0F9PKX2_9ZZZZ</name>